<feature type="compositionally biased region" description="Basic and acidic residues" evidence="1">
    <location>
        <begin position="85"/>
        <end position="101"/>
    </location>
</feature>
<feature type="compositionally biased region" description="Basic and acidic residues" evidence="1">
    <location>
        <begin position="367"/>
        <end position="384"/>
    </location>
</feature>
<feature type="region of interest" description="Disordered" evidence="1">
    <location>
        <begin position="47"/>
        <end position="103"/>
    </location>
</feature>
<evidence type="ECO:0000313" key="3">
    <source>
        <dbReference type="Proteomes" id="UP000481861"/>
    </source>
</evidence>
<name>A0A7C8MAS0_9PLEO</name>
<organism evidence="2 3">
    <name type="scientific">Massariosphaeria phaeospora</name>
    <dbReference type="NCBI Taxonomy" id="100035"/>
    <lineage>
        <taxon>Eukaryota</taxon>
        <taxon>Fungi</taxon>
        <taxon>Dikarya</taxon>
        <taxon>Ascomycota</taxon>
        <taxon>Pezizomycotina</taxon>
        <taxon>Dothideomycetes</taxon>
        <taxon>Pleosporomycetidae</taxon>
        <taxon>Pleosporales</taxon>
        <taxon>Pleosporales incertae sedis</taxon>
        <taxon>Massariosphaeria</taxon>
    </lineage>
</organism>
<protein>
    <submittedName>
        <fullName evidence="2">Uncharacterized protein</fullName>
    </submittedName>
</protein>
<keyword evidence="3" id="KW-1185">Reference proteome</keyword>
<reference evidence="2 3" key="1">
    <citation type="submission" date="2020-01" db="EMBL/GenBank/DDBJ databases">
        <authorList>
            <consortium name="DOE Joint Genome Institute"/>
            <person name="Haridas S."/>
            <person name="Albert R."/>
            <person name="Binder M."/>
            <person name="Bloem J."/>
            <person name="Labutti K."/>
            <person name="Salamov A."/>
            <person name="Andreopoulos B."/>
            <person name="Baker S.E."/>
            <person name="Barry K."/>
            <person name="Bills G."/>
            <person name="Bluhm B.H."/>
            <person name="Cannon C."/>
            <person name="Castanera R."/>
            <person name="Culley D.E."/>
            <person name="Daum C."/>
            <person name="Ezra D."/>
            <person name="Gonzalez J.B."/>
            <person name="Henrissat B."/>
            <person name="Kuo A."/>
            <person name="Liang C."/>
            <person name="Lipzen A."/>
            <person name="Lutzoni F."/>
            <person name="Magnuson J."/>
            <person name="Mondo S."/>
            <person name="Nolan M."/>
            <person name="Ohm R."/>
            <person name="Pangilinan J."/>
            <person name="Park H.-J.H."/>
            <person name="Ramirez L."/>
            <person name="Alfaro M."/>
            <person name="Sun H."/>
            <person name="Tritt A."/>
            <person name="Yoshinaga Y."/>
            <person name="Zwiers L.-H.L."/>
            <person name="Turgeon B.G."/>
            <person name="Goodwin S.B."/>
            <person name="Spatafora J.W."/>
            <person name="Crous P.W."/>
            <person name="Grigoriev I.V."/>
        </authorList>
    </citation>
    <scope>NUCLEOTIDE SEQUENCE [LARGE SCALE GENOMIC DNA]</scope>
    <source>
        <strain evidence="2 3">CBS 611.86</strain>
    </source>
</reference>
<sequence>MNRSQHRPGPPRGPAAFGNQDARSNFAVQPAAASAKISLKKPAVKMVRPAGDAAPATAQATQPAVPTPMPADGYVPSPFVASRSQIDHSRPHPTKPDEKTQDPIAKTEVTALQTYQNSLKAELDATTPAGQEDAGESALDSMFARLTASSLSPAPPSQVDEATAGPDASSSSAEQKSSRTALEFLKSYVANAPAEALTKVQEEVPVAEVNVSAEPKNAEAETQGSSWAGMSKQQLEHEYLAKASDYLNSLPEADGTANGPITASSIKTVYTKLRSLSPASGSAFSATVAGFQKKYQDAVVSYINGLHKDNSLTTESVSQFLKEADGDFLQFCVKLVGMKVLDIRNLDQVVGLSKAIAAILPDDAAETKKPVKPTGEEPASKDPMDSMSTWPAREKREHVPRSRTCLLKGVSGVTSLNLLQGLVWGGRMEALSLPEPGSDYALVKFLTAEGCQKYFDATENGIELAPDKAPGGKKTVVFVEQQPGPNSINDVLRNCIEGDATRCVRAYDADEDWSDMALLKLARGKSQIKREVDRIKRGKTGRGRYYIEFRFSTIYHGLNFKRALMDDEDWEHCSISYAPDPCDIARGVHFKDEDEEPAGFFT</sequence>
<dbReference type="AlphaFoldDB" id="A0A7C8MAS0"/>
<accession>A0A7C8MAS0</accession>
<feature type="region of interest" description="Disordered" evidence="1">
    <location>
        <begin position="367"/>
        <end position="395"/>
    </location>
</feature>
<dbReference type="Proteomes" id="UP000481861">
    <property type="component" value="Unassembled WGS sequence"/>
</dbReference>
<dbReference type="OrthoDB" id="422086at2759"/>
<comment type="caution">
    <text evidence="2">The sequence shown here is derived from an EMBL/GenBank/DDBJ whole genome shotgun (WGS) entry which is preliminary data.</text>
</comment>
<dbReference type="EMBL" id="JAADJZ010000040">
    <property type="protein sequence ID" value="KAF2864744.1"/>
    <property type="molecule type" value="Genomic_DNA"/>
</dbReference>
<gene>
    <name evidence="2" type="ORF">BDV95DRAFT_632715</name>
</gene>
<proteinExistence type="predicted"/>
<evidence type="ECO:0000313" key="2">
    <source>
        <dbReference type="EMBL" id="KAF2864744.1"/>
    </source>
</evidence>
<feature type="region of interest" description="Disordered" evidence="1">
    <location>
        <begin position="149"/>
        <end position="176"/>
    </location>
</feature>
<evidence type="ECO:0000256" key="1">
    <source>
        <dbReference type="SAM" id="MobiDB-lite"/>
    </source>
</evidence>
<feature type="compositionally biased region" description="Low complexity" evidence="1">
    <location>
        <begin position="49"/>
        <end position="64"/>
    </location>
</feature>
<feature type="region of interest" description="Disordered" evidence="1">
    <location>
        <begin position="1"/>
        <end position="24"/>
    </location>
</feature>